<dbReference type="GO" id="GO:0016740">
    <property type="term" value="F:transferase activity"/>
    <property type="evidence" value="ECO:0007669"/>
    <property type="project" value="UniProtKB-KW"/>
</dbReference>
<name>A0A7T3BY21_MORNO</name>
<dbReference type="EMBL" id="CP065728">
    <property type="protein sequence ID" value="QPT43942.1"/>
    <property type="molecule type" value="Genomic_DNA"/>
</dbReference>
<accession>A0A7T3BY21</accession>
<protein>
    <submittedName>
        <fullName evidence="3">NTP transferase domain-containing protein</fullName>
    </submittedName>
</protein>
<dbReference type="Proteomes" id="UP000594834">
    <property type="component" value="Chromosome"/>
</dbReference>
<dbReference type="Gene3D" id="3.90.550.10">
    <property type="entry name" value="Spore Coat Polysaccharide Biosynthesis Protein SpsA, Chain A"/>
    <property type="match status" value="1"/>
</dbReference>
<gene>
    <name evidence="3" type="ORF">I6G26_07630</name>
</gene>
<evidence type="ECO:0000313" key="4">
    <source>
        <dbReference type="Proteomes" id="UP000594834"/>
    </source>
</evidence>
<keyword evidence="1" id="KW-0460">Magnesium</keyword>
<evidence type="ECO:0000256" key="1">
    <source>
        <dbReference type="ARBA" id="ARBA00022842"/>
    </source>
</evidence>
<keyword evidence="4" id="KW-1185">Reference proteome</keyword>
<dbReference type="Pfam" id="PF12804">
    <property type="entry name" value="NTP_transf_3"/>
    <property type="match status" value="1"/>
</dbReference>
<dbReference type="SUPFAM" id="SSF53448">
    <property type="entry name" value="Nucleotide-diphospho-sugar transferases"/>
    <property type="match status" value="1"/>
</dbReference>
<reference evidence="3 4" key="1">
    <citation type="submission" date="2020-12" db="EMBL/GenBank/DDBJ databases">
        <title>FDA dAtabase for Regulatory Grade micrObial Sequences (FDA-ARGOS): Supporting development and validation of Infectious Disease Dx tests.</title>
        <authorList>
            <person name="Sproer C."/>
            <person name="Gronow S."/>
            <person name="Severitt S."/>
            <person name="Schroder I."/>
            <person name="Tallon L."/>
            <person name="Sadzewicz L."/>
            <person name="Zhao X."/>
            <person name="Boylan J."/>
            <person name="Ott S."/>
            <person name="Bowen H."/>
            <person name="Vavikolanu K."/>
            <person name="Mehta A."/>
            <person name="Aluvathingal J."/>
            <person name="Nadendla S."/>
            <person name="Lowell S."/>
            <person name="Myers T."/>
            <person name="Yan Y."/>
            <person name="Sichtig H."/>
        </authorList>
    </citation>
    <scope>NUCLEOTIDE SEQUENCE [LARGE SCALE GENOMIC DNA]</scope>
    <source>
        <strain evidence="3 4">FDAARGOS_869</strain>
    </source>
</reference>
<dbReference type="InterPro" id="IPR025877">
    <property type="entry name" value="MobA-like_NTP_Trfase"/>
</dbReference>
<sequence length="243" mass="27240">MNMIAIIILAGGNSRRMGSPKALLPLPNAQTKSQNLPQTLLDFHISHASMLNLPILIGDNGKGFLNKCALKDILFNHQLASDFYLKNATLKNLPVIVIDDYIKNAGALSCLLSAFDYCHTHFVKNQIKDNQHISNKFLMVIGCDNLINVSCISNLLNKADLNHYHGAYLKDVSGDKDYPLLGCYSLSLYDELKVYLNQGERSVMRFLKDKSICQIPMPSNWKNLANFNTPDEFKLALSSFEDK</sequence>
<dbReference type="InterPro" id="IPR029044">
    <property type="entry name" value="Nucleotide-diphossugar_trans"/>
</dbReference>
<feature type="domain" description="MobA-like NTP transferase" evidence="2">
    <location>
        <begin position="7"/>
        <end position="207"/>
    </location>
</feature>
<organism evidence="3 4">
    <name type="scientific">Moraxella nonliquefaciens</name>
    <dbReference type="NCBI Taxonomy" id="478"/>
    <lineage>
        <taxon>Bacteria</taxon>
        <taxon>Pseudomonadati</taxon>
        <taxon>Pseudomonadota</taxon>
        <taxon>Gammaproteobacteria</taxon>
        <taxon>Moraxellales</taxon>
        <taxon>Moraxellaceae</taxon>
        <taxon>Moraxella</taxon>
    </lineage>
</organism>
<keyword evidence="3" id="KW-0808">Transferase</keyword>
<evidence type="ECO:0000259" key="2">
    <source>
        <dbReference type="Pfam" id="PF12804"/>
    </source>
</evidence>
<dbReference type="RefSeq" id="WP_082995516.1">
    <property type="nucleotide sequence ID" value="NZ_LXTW01000032.1"/>
</dbReference>
<proteinExistence type="predicted"/>
<evidence type="ECO:0000313" key="3">
    <source>
        <dbReference type="EMBL" id="QPT43942.1"/>
    </source>
</evidence>